<accession>A0A923LUZ6</accession>
<feature type="region of interest" description="Disordered" evidence="1">
    <location>
        <begin position="1"/>
        <end position="20"/>
    </location>
</feature>
<evidence type="ECO:0000256" key="1">
    <source>
        <dbReference type="SAM" id="MobiDB-lite"/>
    </source>
</evidence>
<reference evidence="2" key="1">
    <citation type="submission" date="2020-08" db="EMBL/GenBank/DDBJ databases">
        <title>Genome public.</title>
        <authorList>
            <person name="Liu C."/>
            <person name="Sun Q."/>
        </authorList>
    </citation>
    <scope>NUCLEOTIDE SEQUENCE</scope>
    <source>
        <strain evidence="2">NSJ-28</strain>
    </source>
</reference>
<dbReference type="Proteomes" id="UP000606499">
    <property type="component" value="Unassembled WGS sequence"/>
</dbReference>
<dbReference type="EMBL" id="JACOPL010000005">
    <property type="protein sequence ID" value="MBC5725163.1"/>
    <property type="molecule type" value="Genomic_DNA"/>
</dbReference>
<protein>
    <submittedName>
        <fullName evidence="2">Uncharacterized protein</fullName>
    </submittedName>
</protein>
<keyword evidence="3" id="KW-1185">Reference proteome</keyword>
<dbReference type="AlphaFoldDB" id="A0A923LUZ6"/>
<organism evidence="2 3">
    <name type="scientific">Agathobaculum faecis</name>
    <dbReference type="NCBI Taxonomy" id="2763013"/>
    <lineage>
        <taxon>Bacteria</taxon>
        <taxon>Bacillati</taxon>
        <taxon>Bacillota</taxon>
        <taxon>Clostridia</taxon>
        <taxon>Eubacteriales</taxon>
        <taxon>Butyricicoccaceae</taxon>
        <taxon>Agathobaculum</taxon>
    </lineage>
</organism>
<proteinExistence type="predicted"/>
<comment type="caution">
    <text evidence="2">The sequence shown here is derived from an EMBL/GenBank/DDBJ whole genome shotgun (WGS) entry which is preliminary data.</text>
</comment>
<gene>
    <name evidence="2" type="ORF">H8S45_06785</name>
</gene>
<dbReference type="RefSeq" id="WP_159068199.1">
    <property type="nucleotide sequence ID" value="NZ_JACOPL010000005.1"/>
</dbReference>
<evidence type="ECO:0000313" key="3">
    <source>
        <dbReference type="Proteomes" id="UP000606499"/>
    </source>
</evidence>
<sequence>MGKRRGTGGKNARFCGISPHRSRSQNRRLWKGKIIEQVFEKLQKPLFFHFTAIIFRKKIRKKSLQSGGLLVIMDSRW</sequence>
<evidence type="ECO:0000313" key="2">
    <source>
        <dbReference type="EMBL" id="MBC5725163.1"/>
    </source>
</evidence>
<name>A0A923LUZ6_9FIRM</name>